<dbReference type="InterPro" id="IPR058240">
    <property type="entry name" value="rSAM_sf"/>
</dbReference>
<comment type="caution">
    <text evidence="6">The sequence shown here is derived from an EMBL/GenBank/DDBJ whole genome shotgun (WGS) entry which is preliminary data.</text>
</comment>
<sequence>MVRGNVRGVVAVDSGNGLPFRQFVLKVHGRCNLACDYCYVYELADQRWRSRPRAMSPEIVAHTAERVAEHVRGHGLPEVEVVLHGGEPLLAGRAAIESLITRFRSVVPVPVRFAVQTNATLLDRGFLELFSAHGVRVGVSVDGTPQAHDRHRVRPDGSGSWAAVRAALTAMRSYPGVYGGLLCVVDLDEDPVRVYESLLGFTPPAVDFLLPHGNWSAPPPGRVADAASTPYAEWLIAVFDVWYARPVTRVRLFEELLAVLLGGRSGVEGIGLSPSAQVVVETDGTVEASDILASSSPAASATGLHVARDPFDAALDLPDVRAGRSGLAGLSEQCRRCPVVSACGGGLRAHRFREGAGFDRPSVYCPDLARLIGHVRTRVAADLAALA</sequence>
<keyword evidence="4" id="KW-0411">Iron-sulfur</keyword>
<dbReference type="AlphaFoldDB" id="A0A3N1HFV9"/>
<protein>
    <recommendedName>
        <fullName evidence="5">Radical SAM core domain-containing protein</fullName>
    </recommendedName>
</protein>
<proteinExistence type="predicted"/>
<evidence type="ECO:0000256" key="1">
    <source>
        <dbReference type="ARBA" id="ARBA00022691"/>
    </source>
</evidence>
<evidence type="ECO:0000313" key="6">
    <source>
        <dbReference type="EMBL" id="ROP41365.1"/>
    </source>
</evidence>
<keyword evidence="3" id="KW-0408">Iron</keyword>
<dbReference type="PROSITE" id="PS51918">
    <property type="entry name" value="RADICAL_SAM"/>
    <property type="match status" value="1"/>
</dbReference>
<dbReference type="EMBL" id="RJKM01000001">
    <property type="protein sequence ID" value="ROP41365.1"/>
    <property type="molecule type" value="Genomic_DNA"/>
</dbReference>
<reference evidence="6 7" key="1">
    <citation type="submission" date="2018-11" db="EMBL/GenBank/DDBJ databases">
        <title>Sequencing the genomes of 1000 actinobacteria strains.</title>
        <authorList>
            <person name="Klenk H.-P."/>
        </authorList>
    </citation>
    <scope>NUCLEOTIDE SEQUENCE [LARGE SCALE GENOMIC DNA]</scope>
    <source>
        <strain evidence="6 7">DSM 44231</strain>
    </source>
</reference>
<keyword evidence="1" id="KW-0949">S-adenosyl-L-methionine</keyword>
<gene>
    <name evidence="6" type="ORF">EDD40_6794</name>
</gene>
<name>A0A3N1HFV9_9PSEU</name>
<dbReference type="SFLD" id="SFLDG01386">
    <property type="entry name" value="main_SPASM_domain-containing"/>
    <property type="match status" value="1"/>
</dbReference>
<dbReference type="InterPro" id="IPR013785">
    <property type="entry name" value="Aldolase_TIM"/>
</dbReference>
<dbReference type="GO" id="GO:0046872">
    <property type="term" value="F:metal ion binding"/>
    <property type="evidence" value="ECO:0007669"/>
    <property type="project" value="UniProtKB-KW"/>
</dbReference>
<evidence type="ECO:0000256" key="2">
    <source>
        <dbReference type="ARBA" id="ARBA00022723"/>
    </source>
</evidence>
<organism evidence="6 7">
    <name type="scientific">Saccharothrix texasensis</name>
    <dbReference type="NCBI Taxonomy" id="103734"/>
    <lineage>
        <taxon>Bacteria</taxon>
        <taxon>Bacillati</taxon>
        <taxon>Actinomycetota</taxon>
        <taxon>Actinomycetes</taxon>
        <taxon>Pseudonocardiales</taxon>
        <taxon>Pseudonocardiaceae</taxon>
        <taxon>Saccharothrix</taxon>
    </lineage>
</organism>
<dbReference type="CDD" id="cd01335">
    <property type="entry name" value="Radical_SAM"/>
    <property type="match status" value="1"/>
</dbReference>
<dbReference type="SFLD" id="SFLDG01067">
    <property type="entry name" value="SPASM/twitch_domain_containing"/>
    <property type="match status" value="1"/>
</dbReference>
<dbReference type="InterPro" id="IPR007197">
    <property type="entry name" value="rSAM"/>
</dbReference>
<dbReference type="Gene3D" id="3.20.20.70">
    <property type="entry name" value="Aldolase class I"/>
    <property type="match status" value="1"/>
</dbReference>
<evidence type="ECO:0000313" key="7">
    <source>
        <dbReference type="Proteomes" id="UP000268727"/>
    </source>
</evidence>
<dbReference type="PANTHER" id="PTHR43273">
    <property type="entry name" value="ANAEROBIC SULFATASE-MATURATING ENZYME HOMOLOG ASLB-RELATED"/>
    <property type="match status" value="1"/>
</dbReference>
<dbReference type="SUPFAM" id="SSF102114">
    <property type="entry name" value="Radical SAM enzymes"/>
    <property type="match status" value="1"/>
</dbReference>
<dbReference type="SFLD" id="SFLDG01072">
    <property type="entry name" value="dehydrogenase_like"/>
    <property type="match status" value="1"/>
</dbReference>
<dbReference type="GO" id="GO:0051536">
    <property type="term" value="F:iron-sulfur cluster binding"/>
    <property type="evidence" value="ECO:0007669"/>
    <property type="project" value="UniProtKB-KW"/>
</dbReference>
<dbReference type="SFLD" id="SFLDS00029">
    <property type="entry name" value="Radical_SAM"/>
    <property type="match status" value="1"/>
</dbReference>
<accession>A0A3N1HFV9</accession>
<keyword evidence="7" id="KW-1185">Reference proteome</keyword>
<dbReference type="Pfam" id="PF04055">
    <property type="entry name" value="Radical_SAM"/>
    <property type="match status" value="1"/>
</dbReference>
<dbReference type="InterPro" id="IPR023867">
    <property type="entry name" value="Sulphatase_maturase_rSAM"/>
</dbReference>
<feature type="domain" description="Radical SAM core" evidence="5">
    <location>
        <begin position="16"/>
        <end position="245"/>
    </location>
</feature>
<dbReference type="InterPro" id="IPR026335">
    <property type="entry name" value="rSAM_SPASM_FxsB"/>
</dbReference>
<dbReference type="Proteomes" id="UP000268727">
    <property type="component" value="Unassembled WGS sequence"/>
</dbReference>
<dbReference type="NCBIfam" id="TIGR04269">
    <property type="entry name" value="SAM_SPASM_FxsB"/>
    <property type="match status" value="1"/>
</dbReference>
<dbReference type="GO" id="GO:0016491">
    <property type="term" value="F:oxidoreductase activity"/>
    <property type="evidence" value="ECO:0007669"/>
    <property type="project" value="InterPro"/>
</dbReference>
<evidence type="ECO:0000259" key="5">
    <source>
        <dbReference type="PROSITE" id="PS51918"/>
    </source>
</evidence>
<evidence type="ECO:0000256" key="4">
    <source>
        <dbReference type="ARBA" id="ARBA00023014"/>
    </source>
</evidence>
<evidence type="ECO:0000256" key="3">
    <source>
        <dbReference type="ARBA" id="ARBA00023004"/>
    </source>
</evidence>
<dbReference type="PANTHER" id="PTHR43273:SF8">
    <property type="entry name" value="RADICAL SAM DOMAIN PROTEIN"/>
    <property type="match status" value="1"/>
</dbReference>
<keyword evidence="2" id="KW-0479">Metal-binding</keyword>